<comment type="catalytic activity">
    <reaction evidence="9 10 11">
        <text>adenosine(37) in tRNA + dimethylallyl diphosphate = N(6)-dimethylallyladenosine(37) in tRNA + diphosphate</text>
        <dbReference type="Rhea" id="RHEA:26482"/>
        <dbReference type="Rhea" id="RHEA-COMP:10162"/>
        <dbReference type="Rhea" id="RHEA-COMP:10375"/>
        <dbReference type="ChEBI" id="CHEBI:33019"/>
        <dbReference type="ChEBI" id="CHEBI:57623"/>
        <dbReference type="ChEBI" id="CHEBI:74411"/>
        <dbReference type="ChEBI" id="CHEBI:74415"/>
        <dbReference type="EC" id="2.5.1.75"/>
    </reaction>
</comment>
<comment type="caution">
    <text evidence="14">The sequence shown here is derived from an EMBL/GenBank/DDBJ whole genome shotgun (WGS) entry which is preliminary data.</text>
</comment>
<dbReference type="HAMAP" id="MF_00185">
    <property type="entry name" value="IPP_trans"/>
    <property type="match status" value="1"/>
</dbReference>
<accession>A0A2T8HKL8</accession>
<dbReference type="NCBIfam" id="TIGR00174">
    <property type="entry name" value="miaA"/>
    <property type="match status" value="1"/>
</dbReference>
<comment type="cofactor">
    <cofactor evidence="1 10">
        <name>Mg(2+)</name>
        <dbReference type="ChEBI" id="CHEBI:18420"/>
    </cofactor>
</comment>
<keyword evidence="8 10" id="KW-0460">Magnesium</keyword>
<evidence type="ECO:0000313" key="15">
    <source>
        <dbReference type="Proteomes" id="UP000245627"/>
    </source>
</evidence>
<dbReference type="Pfam" id="PF01715">
    <property type="entry name" value="IPPT"/>
    <property type="match status" value="1"/>
</dbReference>
<sequence length="302" mass="34570">MIGEPNLKTIIDQAKDNLSPDSLLIIIGPTASGKTSLAVSLAAELNGEIISADSRQVYRHMDIGTGKDLSTYGDIPYHLIDIAEPGDRYQVDRFRQDFFAAFDDIVSRGKQPILCGGTGSYIQSILQYSRYAQIPKDLSLQAELALRSKEQLIADIHQLGIPADYKIDFHNHKRLVRALEIILYLKQHNPVLSPQRIIQHYYAIGLNPPLIKRREAVHQRLLQRLEQGLITEVQNLLLLGLSHEDLDYYGLEYRYVSLYLQGTLSYNAMVEKLTIEIQRYAKRQMTYFRKMEKDSIAIHWLT</sequence>
<evidence type="ECO:0000256" key="2">
    <source>
        <dbReference type="ARBA" id="ARBA00003213"/>
    </source>
</evidence>
<dbReference type="GO" id="GO:0052381">
    <property type="term" value="F:tRNA dimethylallyltransferase activity"/>
    <property type="evidence" value="ECO:0007669"/>
    <property type="project" value="UniProtKB-UniRule"/>
</dbReference>
<comment type="function">
    <text evidence="2 10 12">Catalyzes the transfer of a dimethylallyl group onto the adenine at position 37 in tRNAs that read codons beginning with uridine, leading to the formation of N6-(dimethylallyl)adenosine (i(6)A).</text>
</comment>
<feature type="region of interest" description="Interaction with substrate tRNA" evidence="10">
    <location>
        <begin position="53"/>
        <end position="56"/>
    </location>
</feature>
<feature type="binding site" evidence="10">
    <location>
        <begin position="30"/>
        <end position="35"/>
    </location>
    <ligand>
        <name>substrate</name>
    </ligand>
</feature>
<keyword evidence="4 10" id="KW-0808">Transferase</keyword>
<evidence type="ECO:0000256" key="5">
    <source>
        <dbReference type="ARBA" id="ARBA00022694"/>
    </source>
</evidence>
<keyword evidence="7 10" id="KW-0067">ATP-binding</keyword>
<keyword evidence="5 10" id="KW-0819">tRNA processing</keyword>
<comment type="subunit">
    <text evidence="10">Monomer.</text>
</comment>
<organism evidence="14 15">
    <name type="scientific">Sphingobacterium corticibacter</name>
    <dbReference type="NCBI Taxonomy" id="2171749"/>
    <lineage>
        <taxon>Bacteria</taxon>
        <taxon>Pseudomonadati</taxon>
        <taxon>Bacteroidota</taxon>
        <taxon>Sphingobacteriia</taxon>
        <taxon>Sphingobacteriales</taxon>
        <taxon>Sphingobacteriaceae</taxon>
        <taxon>Sphingobacterium</taxon>
    </lineage>
</organism>
<comment type="caution">
    <text evidence="10">Lacks conserved residue(s) required for the propagation of feature annotation.</text>
</comment>
<evidence type="ECO:0000256" key="11">
    <source>
        <dbReference type="RuleBase" id="RU003783"/>
    </source>
</evidence>
<dbReference type="PANTHER" id="PTHR11088">
    <property type="entry name" value="TRNA DIMETHYLALLYLTRANSFERASE"/>
    <property type="match status" value="1"/>
</dbReference>
<evidence type="ECO:0000256" key="1">
    <source>
        <dbReference type="ARBA" id="ARBA00001946"/>
    </source>
</evidence>
<dbReference type="SUPFAM" id="SSF52540">
    <property type="entry name" value="P-loop containing nucleoside triphosphate hydrolases"/>
    <property type="match status" value="2"/>
</dbReference>
<dbReference type="GO" id="GO:0006400">
    <property type="term" value="P:tRNA modification"/>
    <property type="evidence" value="ECO:0007669"/>
    <property type="project" value="TreeGrafter"/>
</dbReference>
<comment type="similarity">
    <text evidence="3 10 13">Belongs to the IPP transferase family.</text>
</comment>
<dbReference type="EMBL" id="QDKG01000002">
    <property type="protein sequence ID" value="PVH25998.1"/>
    <property type="molecule type" value="Genomic_DNA"/>
</dbReference>
<dbReference type="EC" id="2.5.1.75" evidence="10"/>
<dbReference type="AlphaFoldDB" id="A0A2T8HKL8"/>
<evidence type="ECO:0000256" key="8">
    <source>
        <dbReference type="ARBA" id="ARBA00022842"/>
    </source>
</evidence>
<dbReference type="InterPro" id="IPR018022">
    <property type="entry name" value="IPT"/>
</dbReference>
<dbReference type="InterPro" id="IPR039657">
    <property type="entry name" value="Dimethylallyltransferase"/>
</dbReference>
<evidence type="ECO:0000313" key="14">
    <source>
        <dbReference type="EMBL" id="PVH25998.1"/>
    </source>
</evidence>
<dbReference type="GO" id="GO:0005524">
    <property type="term" value="F:ATP binding"/>
    <property type="evidence" value="ECO:0007669"/>
    <property type="project" value="UniProtKB-UniRule"/>
</dbReference>
<dbReference type="Proteomes" id="UP000245627">
    <property type="component" value="Unassembled WGS sequence"/>
</dbReference>
<feature type="site" description="Interaction with substrate tRNA" evidence="10">
    <location>
        <position position="118"/>
    </location>
</feature>
<dbReference type="InterPro" id="IPR027417">
    <property type="entry name" value="P-loop_NTPase"/>
</dbReference>
<dbReference type="Gene3D" id="3.40.50.300">
    <property type="entry name" value="P-loop containing nucleotide triphosphate hydrolases"/>
    <property type="match status" value="1"/>
</dbReference>
<keyword evidence="15" id="KW-1185">Reference proteome</keyword>
<keyword evidence="6 10" id="KW-0547">Nucleotide-binding</keyword>
<feature type="binding site" evidence="10">
    <location>
        <begin position="28"/>
        <end position="35"/>
    </location>
    <ligand>
        <name>ATP</name>
        <dbReference type="ChEBI" id="CHEBI:30616"/>
    </ligand>
</feature>
<evidence type="ECO:0000256" key="6">
    <source>
        <dbReference type="ARBA" id="ARBA00022741"/>
    </source>
</evidence>
<evidence type="ECO:0000256" key="4">
    <source>
        <dbReference type="ARBA" id="ARBA00022679"/>
    </source>
</evidence>
<dbReference type="Gene3D" id="1.10.287.890">
    <property type="entry name" value="Crystal structure of tRNA isopentenylpyrophosphate transferase (bh2366) domain"/>
    <property type="match status" value="1"/>
</dbReference>
<evidence type="ECO:0000256" key="9">
    <source>
        <dbReference type="ARBA" id="ARBA00049563"/>
    </source>
</evidence>
<gene>
    <name evidence="10" type="primary">miaA</name>
    <name evidence="14" type="ORF">DC487_08755</name>
</gene>
<evidence type="ECO:0000256" key="7">
    <source>
        <dbReference type="ARBA" id="ARBA00022840"/>
    </source>
</evidence>
<evidence type="ECO:0000256" key="12">
    <source>
        <dbReference type="RuleBase" id="RU003784"/>
    </source>
</evidence>
<evidence type="ECO:0000256" key="13">
    <source>
        <dbReference type="RuleBase" id="RU003785"/>
    </source>
</evidence>
<protein>
    <recommendedName>
        <fullName evidence="10">tRNA dimethylallyltransferase</fullName>
        <ecNumber evidence="10">2.5.1.75</ecNumber>
    </recommendedName>
    <alternativeName>
        <fullName evidence="10">Dimethylallyl diphosphate:tRNA dimethylallyltransferase</fullName>
        <shortName evidence="10">DMAPP:tRNA dimethylallyltransferase</shortName>
        <shortName evidence="10">DMATase</shortName>
    </alternativeName>
    <alternativeName>
        <fullName evidence="10">Isopentenyl-diphosphate:tRNA isopentenyltransferase</fullName>
        <shortName evidence="10">IPP transferase</shortName>
        <shortName evidence="10">IPPT</shortName>
        <shortName evidence="10">IPTase</shortName>
    </alternativeName>
</protein>
<evidence type="ECO:0000256" key="10">
    <source>
        <dbReference type="HAMAP-Rule" id="MF_00185"/>
    </source>
</evidence>
<reference evidence="14 15" key="1">
    <citation type="submission" date="2018-04" db="EMBL/GenBank/DDBJ databases">
        <title>Sphingobacterium cortibacter sp. nov.</title>
        <authorList>
            <person name="Li Y."/>
        </authorList>
    </citation>
    <scope>NUCLEOTIDE SEQUENCE [LARGE SCALE GENOMIC DNA]</scope>
    <source>
        <strain evidence="14 15">2c-3</strain>
    </source>
</reference>
<dbReference type="PANTHER" id="PTHR11088:SF60">
    <property type="entry name" value="TRNA DIMETHYLALLYLTRANSFERASE"/>
    <property type="match status" value="1"/>
</dbReference>
<dbReference type="OrthoDB" id="9776390at2"/>
<evidence type="ECO:0000256" key="3">
    <source>
        <dbReference type="ARBA" id="ARBA00005842"/>
    </source>
</evidence>
<proteinExistence type="inferred from homology"/>
<name>A0A2T8HKL8_9SPHI</name>